<dbReference type="EMBL" id="KZ293449">
    <property type="protein sequence ID" value="PBK64864.1"/>
    <property type="molecule type" value="Genomic_DNA"/>
</dbReference>
<proteinExistence type="predicted"/>
<organism evidence="1 2">
    <name type="scientific">Armillaria solidipes</name>
    <dbReference type="NCBI Taxonomy" id="1076256"/>
    <lineage>
        <taxon>Eukaryota</taxon>
        <taxon>Fungi</taxon>
        <taxon>Dikarya</taxon>
        <taxon>Basidiomycota</taxon>
        <taxon>Agaricomycotina</taxon>
        <taxon>Agaricomycetes</taxon>
        <taxon>Agaricomycetidae</taxon>
        <taxon>Agaricales</taxon>
        <taxon>Marasmiineae</taxon>
        <taxon>Physalacriaceae</taxon>
        <taxon>Armillaria</taxon>
    </lineage>
</organism>
<accession>A0A2H3B7M6</accession>
<dbReference type="Proteomes" id="UP000218334">
    <property type="component" value="Unassembled WGS sequence"/>
</dbReference>
<protein>
    <submittedName>
        <fullName evidence="1">Uncharacterized protein</fullName>
    </submittedName>
</protein>
<sequence length="196" mass="21903">MGSLRRIMMGQIDANESDDDLEFFRYRWGHSPRTLSACTETGAAELSIKVPKQRSYTGRRPVIPCSLADTPCATLGVQGVLDRLNATLGTSHTRDRLPVRLPLPLPLPLLPLLPLLLLPLLYTAIASPAPSSTASMFGLWKFLTWTLGHYLDYQDQGQHQHQLLSMLEDFIERNYDFGTAYALLRPVGNIENPSKI</sequence>
<keyword evidence="2" id="KW-1185">Reference proteome</keyword>
<reference evidence="2" key="1">
    <citation type="journal article" date="2017" name="Nat. Ecol. Evol.">
        <title>Genome expansion and lineage-specific genetic innovations in the forest pathogenic fungi Armillaria.</title>
        <authorList>
            <person name="Sipos G."/>
            <person name="Prasanna A.N."/>
            <person name="Walter M.C."/>
            <person name="O'Connor E."/>
            <person name="Balint B."/>
            <person name="Krizsan K."/>
            <person name="Kiss B."/>
            <person name="Hess J."/>
            <person name="Varga T."/>
            <person name="Slot J."/>
            <person name="Riley R."/>
            <person name="Boka B."/>
            <person name="Rigling D."/>
            <person name="Barry K."/>
            <person name="Lee J."/>
            <person name="Mihaltcheva S."/>
            <person name="LaButti K."/>
            <person name="Lipzen A."/>
            <person name="Waldron R."/>
            <person name="Moloney N.M."/>
            <person name="Sperisen C."/>
            <person name="Kredics L."/>
            <person name="Vagvoelgyi C."/>
            <person name="Patrignani A."/>
            <person name="Fitzpatrick D."/>
            <person name="Nagy I."/>
            <person name="Doyle S."/>
            <person name="Anderson J.B."/>
            <person name="Grigoriev I.V."/>
            <person name="Gueldener U."/>
            <person name="Muensterkoetter M."/>
            <person name="Nagy L.G."/>
        </authorList>
    </citation>
    <scope>NUCLEOTIDE SEQUENCE [LARGE SCALE GENOMIC DNA]</scope>
    <source>
        <strain evidence="2">28-4</strain>
    </source>
</reference>
<name>A0A2H3B7M6_9AGAR</name>
<gene>
    <name evidence="1" type="ORF">ARMSODRAFT_453903</name>
</gene>
<evidence type="ECO:0000313" key="1">
    <source>
        <dbReference type="EMBL" id="PBK64864.1"/>
    </source>
</evidence>
<dbReference type="AlphaFoldDB" id="A0A2H3B7M6"/>
<evidence type="ECO:0000313" key="2">
    <source>
        <dbReference type="Proteomes" id="UP000218334"/>
    </source>
</evidence>